<dbReference type="Gene3D" id="3.40.50.10810">
    <property type="entry name" value="Tandem AAA-ATPase domain"/>
    <property type="match status" value="1"/>
</dbReference>
<dbReference type="Proteomes" id="UP001592531">
    <property type="component" value="Unassembled WGS sequence"/>
</dbReference>
<keyword evidence="5" id="KW-1185">Reference proteome</keyword>
<dbReference type="CDD" id="cd17919">
    <property type="entry name" value="DEXHc_Snf"/>
    <property type="match status" value="1"/>
</dbReference>
<dbReference type="InterPro" id="IPR014001">
    <property type="entry name" value="Helicase_ATP-bd"/>
</dbReference>
<dbReference type="PROSITE" id="PS51194">
    <property type="entry name" value="HELICASE_CTER"/>
    <property type="match status" value="1"/>
</dbReference>
<dbReference type="GO" id="GO:0016787">
    <property type="term" value="F:hydrolase activity"/>
    <property type="evidence" value="ECO:0007669"/>
    <property type="project" value="UniProtKB-KW"/>
</dbReference>
<dbReference type="EMBL" id="JBHFAB010000003">
    <property type="protein sequence ID" value="MFC1416145.1"/>
    <property type="molecule type" value="Genomic_DNA"/>
</dbReference>
<comment type="caution">
    <text evidence="4">The sequence shown here is derived from an EMBL/GenBank/DDBJ whole genome shotgun (WGS) entry which is preliminary data.</text>
</comment>
<dbReference type="SUPFAM" id="SSF52540">
    <property type="entry name" value="P-loop containing nucleoside triphosphate hydrolases"/>
    <property type="match status" value="2"/>
</dbReference>
<dbReference type="GO" id="GO:0004386">
    <property type="term" value="F:helicase activity"/>
    <property type="evidence" value="ECO:0007669"/>
    <property type="project" value="UniProtKB-KW"/>
</dbReference>
<dbReference type="EC" id="3.6.4.-" evidence="4"/>
<evidence type="ECO:0000313" key="4">
    <source>
        <dbReference type="EMBL" id="MFC1416145.1"/>
    </source>
</evidence>
<proteinExistence type="predicted"/>
<accession>A0ABV6VQW8</accession>
<dbReference type="Gene3D" id="3.40.50.300">
    <property type="entry name" value="P-loop containing nucleotide triphosphate hydrolases"/>
    <property type="match status" value="1"/>
</dbReference>
<name>A0ABV6VQW8_9ACTN</name>
<feature type="domain" description="Helicase C-terminal" evidence="3">
    <location>
        <begin position="535"/>
        <end position="700"/>
    </location>
</feature>
<dbReference type="InterPro" id="IPR001650">
    <property type="entry name" value="Helicase_C-like"/>
</dbReference>
<dbReference type="PROSITE" id="PS51192">
    <property type="entry name" value="HELICASE_ATP_BIND_1"/>
    <property type="match status" value="1"/>
</dbReference>
<reference evidence="4 5" key="1">
    <citation type="submission" date="2024-09" db="EMBL/GenBank/DDBJ databases">
        <authorList>
            <person name="Lee S.D."/>
        </authorList>
    </citation>
    <scope>NUCLEOTIDE SEQUENCE [LARGE SCALE GENOMIC DNA]</scope>
    <source>
        <strain evidence="4 5">N8-3</strain>
    </source>
</reference>
<dbReference type="InterPro" id="IPR038718">
    <property type="entry name" value="SNF2-like_sf"/>
</dbReference>
<keyword evidence="1 4" id="KW-0378">Hydrolase</keyword>
<dbReference type="InterPro" id="IPR027417">
    <property type="entry name" value="P-loop_NTPase"/>
</dbReference>
<keyword evidence="4" id="KW-0547">Nucleotide-binding</keyword>
<organism evidence="4 5">
    <name type="scientific">Streptacidiphilus cavernicola</name>
    <dbReference type="NCBI Taxonomy" id="3342716"/>
    <lineage>
        <taxon>Bacteria</taxon>
        <taxon>Bacillati</taxon>
        <taxon>Actinomycetota</taxon>
        <taxon>Actinomycetes</taxon>
        <taxon>Kitasatosporales</taxon>
        <taxon>Streptomycetaceae</taxon>
        <taxon>Streptacidiphilus</taxon>
    </lineage>
</organism>
<evidence type="ECO:0000313" key="5">
    <source>
        <dbReference type="Proteomes" id="UP001592531"/>
    </source>
</evidence>
<dbReference type="Pfam" id="PF00271">
    <property type="entry name" value="Helicase_C"/>
    <property type="match status" value="1"/>
</dbReference>
<keyword evidence="4" id="KW-0347">Helicase</keyword>
<evidence type="ECO:0000256" key="1">
    <source>
        <dbReference type="ARBA" id="ARBA00022801"/>
    </source>
</evidence>
<sequence>MGQGRARREAYDRGRQAAAAARQVTADYRAAAERVRAQAGLLREEAVLTALDAMPVARIRDVTEGRARVAALEGADYRTVGRVHRAEVYELLRVPGIGRVSAEQAKSAAAQLARATAEATAVRIDPDRREPAATALLEALYPFVAAGPSLPTARQQAEALADALEPLLTAAAPTRSALRLALSGRRQREQALAALAEAAALLAGADADGTREVFAQATTDLLRLPGTSEQAWWEFTTRAAEFYTALGQLDHLGLDDAASAQGHLPDDLAAQVRAQPLDTSLLRVSLRGYQAFGARYALARRRVVLGDEMGLGKTVQAIAVMTHLAATGEQRHFLVVCPASVLVNWEREIQSRSALGAHRLHGPDRDLAADAWRRHGGVAVTTFETLRHLDAAAGPATVLVVDEAHYVKNAAAQRSRQVAAHAQRCGHVLFLTGTPMENRLAEFRSLLSYLQPDLLPDPGRLEALPSAVAFRRAVAPAYLRRNQDDVLSELPDLVHTDDWQEFSPADAEAYRDAVLAGNFQAMRRAAYARPEHSAKLRRLVEITGAALAANEKVLVFSYYRDVLGTVHERVLSALGGTAPVFGPIAGSTDPARRQETVDAFTEHPGPAVLLAQIQAGGVGLNLQAASVVVLCEPQVKPALEQQAVARAHRMGQTRRVRVHRLLTPGATDQRMLRLLDRKQRLFDAYARRSEAAETAPEALDVSDTSLARLIVEEEQQRLAAEKLHNP</sequence>
<dbReference type="CDD" id="cd18793">
    <property type="entry name" value="SF2_C_SNF"/>
    <property type="match status" value="1"/>
</dbReference>
<dbReference type="RefSeq" id="WP_380533110.1">
    <property type="nucleotide sequence ID" value="NZ_JBHFAB010000003.1"/>
</dbReference>
<evidence type="ECO:0000259" key="2">
    <source>
        <dbReference type="PROSITE" id="PS51192"/>
    </source>
</evidence>
<dbReference type="InterPro" id="IPR000330">
    <property type="entry name" value="SNF2_N"/>
</dbReference>
<dbReference type="PANTHER" id="PTHR10799">
    <property type="entry name" value="SNF2/RAD54 HELICASE FAMILY"/>
    <property type="match status" value="1"/>
</dbReference>
<evidence type="ECO:0000259" key="3">
    <source>
        <dbReference type="PROSITE" id="PS51194"/>
    </source>
</evidence>
<dbReference type="Pfam" id="PF00176">
    <property type="entry name" value="SNF2-rel_dom"/>
    <property type="match status" value="1"/>
</dbReference>
<feature type="domain" description="Helicase ATP-binding" evidence="2">
    <location>
        <begin position="294"/>
        <end position="453"/>
    </location>
</feature>
<dbReference type="InterPro" id="IPR049730">
    <property type="entry name" value="SNF2/RAD54-like_C"/>
</dbReference>
<keyword evidence="4" id="KW-0067">ATP-binding</keyword>
<dbReference type="SMART" id="SM00487">
    <property type="entry name" value="DEXDc"/>
    <property type="match status" value="1"/>
</dbReference>
<dbReference type="SMART" id="SM00490">
    <property type="entry name" value="HELICc"/>
    <property type="match status" value="1"/>
</dbReference>
<gene>
    <name evidence="4" type="ORF">ACEZDE_05765</name>
</gene>
<protein>
    <submittedName>
        <fullName evidence="4">DEAD/DEAH box helicase</fullName>
        <ecNumber evidence="4">3.6.4.-</ecNumber>
    </submittedName>
</protein>